<proteinExistence type="predicted"/>
<name>Q8KCG9_CHLTE</name>
<evidence type="ECO:0000313" key="2">
    <source>
        <dbReference type="Proteomes" id="UP000001007"/>
    </source>
</evidence>
<dbReference type="AlphaFoldDB" id="Q8KCG9"/>
<dbReference type="Proteomes" id="UP000001007">
    <property type="component" value="Chromosome"/>
</dbReference>
<evidence type="ECO:0000313" key="1">
    <source>
        <dbReference type="EMBL" id="AAM72680.1"/>
    </source>
</evidence>
<organism evidence="1 2">
    <name type="scientific">Chlorobaculum tepidum (strain ATCC 49652 / DSM 12025 / NBRC 103806 / TLS)</name>
    <name type="common">Chlorobium tepidum</name>
    <dbReference type="NCBI Taxonomy" id="194439"/>
    <lineage>
        <taxon>Bacteria</taxon>
        <taxon>Pseudomonadati</taxon>
        <taxon>Chlorobiota</taxon>
        <taxon>Chlorobiia</taxon>
        <taxon>Chlorobiales</taxon>
        <taxon>Chlorobiaceae</taxon>
        <taxon>Chlorobaculum</taxon>
    </lineage>
</organism>
<dbReference type="HOGENOM" id="CLU_3395786_0_0_10"/>
<dbReference type="EnsemblBacteria" id="AAM72680">
    <property type="protein sequence ID" value="AAM72680"/>
    <property type="gene ID" value="CT1452"/>
</dbReference>
<dbReference type="KEGG" id="cte:CT1452"/>
<gene>
    <name evidence="1" type="ordered locus">CT1452</name>
</gene>
<accession>Q8KCG9</accession>
<dbReference type="EMBL" id="AE006470">
    <property type="protein sequence ID" value="AAM72680.1"/>
    <property type="molecule type" value="Genomic_DNA"/>
</dbReference>
<sequence length="31" mass="3619">MKAAGRYVTIFFLYFLILLFYARRSCGEAVV</sequence>
<keyword evidence="2" id="KW-1185">Reference proteome</keyword>
<protein>
    <submittedName>
        <fullName evidence="1">Uncharacterized protein</fullName>
    </submittedName>
</protein>
<reference evidence="1 2" key="1">
    <citation type="journal article" date="2002" name="Proc. Natl. Acad. Sci. U.S.A.">
        <title>The complete genome sequence of Chlorobium tepidum TLS, a photosynthetic, anaerobic, green-sulfur bacterium.</title>
        <authorList>
            <person name="Eisen J.A."/>
            <person name="Nelson K.E."/>
            <person name="Paulsen I.T."/>
            <person name="Heidelberg J.F."/>
            <person name="Wu M."/>
            <person name="Dodson R.J."/>
            <person name="Deboy R."/>
            <person name="Gwinn M.L."/>
            <person name="Nelson W.C."/>
            <person name="Haft D.H."/>
            <person name="Hickey E.K."/>
            <person name="Peterson J.D."/>
            <person name="Durkin A.S."/>
            <person name="Kolonay J.L."/>
            <person name="Yang F."/>
            <person name="Holt I."/>
            <person name="Umayam L.A."/>
            <person name="Mason T."/>
            <person name="Brenner M."/>
            <person name="Shea T.P."/>
            <person name="Parksey D."/>
            <person name="Nierman W.C."/>
            <person name="Feldblyum T.V."/>
            <person name="Hansen C.L."/>
            <person name="Craven M.B."/>
            <person name="Radune D."/>
            <person name="Vamathevan J."/>
            <person name="Khouri H."/>
            <person name="White O."/>
            <person name="Gruber T.M."/>
            <person name="Ketchum K.A."/>
            <person name="Venter J.C."/>
            <person name="Tettelin H."/>
            <person name="Bryant D.A."/>
            <person name="Fraser C.M."/>
        </authorList>
    </citation>
    <scope>NUCLEOTIDE SEQUENCE [LARGE SCALE GENOMIC DNA]</scope>
    <source>
        <strain evidence="2">ATCC 49652 / DSM 12025 / NBRC 103806 / TLS</strain>
    </source>
</reference>